<dbReference type="OrthoDB" id="303614at2759"/>
<protein>
    <recommendedName>
        <fullName evidence="1">Pyridoxine 5'-phosphate oxidase dimerisation C-terminal domain-containing protein</fullName>
    </recommendedName>
</protein>
<evidence type="ECO:0000313" key="3">
    <source>
        <dbReference type="Proteomes" id="UP000270094"/>
    </source>
</evidence>
<name>A0A3P7IXV5_STRVU</name>
<sequence length="72" mass="8565">MIVHIFLKDKRKTIEELVIAKGEAAVTRLEPFGGYILKPNYYEFWQGQSDHIDDRMEFRKSGNDWEIHRLSP</sequence>
<dbReference type="AlphaFoldDB" id="A0A3P7IXV5"/>
<dbReference type="InterPro" id="IPR019576">
    <property type="entry name" value="Pyridoxamine_oxidase_dimer_C"/>
</dbReference>
<keyword evidence="3" id="KW-1185">Reference proteome</keyword>
<evidence type="ECO:0000259" key="1">
    <source>
        <dbReference type="Pfam" id="PF10590"/>
    </source>
</evidence>
<feature type="domain" description="Pyridoxine 5'-phosphate oxidase dimerisation C-terminal" evidence="1">
    <location>
        <begin position="32"/>
        <end position="72"/>
    </location>
</feature>
<gene>
    <name evidence="2" type="ORF">SVUK_LOCUS5512</name>
</gene>
<reference evidence="2 3" key="1">
    <citation type="submission" date="2018-11" db="EMBL/GenBank/DDBJ databases">
        <authorList>
            <consortium name="Pathogen Informatics"/>
        </authorList>
    </citation>
    <scope>NUCLEOTIDE SEQUENCE [LARGE SCALE GENOMIC DNA]</scope>
</reference>
<dbReference type="Pfam" id="PF10590">
    <property type="entry name" value="PNP_phzG_C"/>
    <property type="match status" value="1"/>
</dbReference>
<accession>A0A3P7IXV5</accession>
<organism evidence="2 3">
    <name type="scientific">Strongylus vulgaris</name>
    <name type="common">Blood worm</name>
    <dbReference type="NCBI Taxonomy" id="40348"/>
    <lineage>
        <taxon>Eukaryota</taxon>
        <taxon>Metazoa</taxon>
        <taxon>Ecdysozoa</taxon>
        <taxon>Nematoda</taxon>
        <taxon>Chromadorea</taxon>
        <taxon>Rhabditida</taxon>
        <taxon>Rhabditina</taxon>
        <taxon>Rhabditomorpha</taxon>
        <taxon>Strongyloidea</taxon>
        <taxon>Strongylidae</taxon>
        <taxon>Strongylus</taxon>
    </lineage>
</organism>
<evidence type="ECO:0000313" key="2">
    <source>
        <dbReference type="EMBL" id="VDM70514.1"/>
    </source>
</evidence>
<dbReference type="Proteomes" id="UP000270094">
    <property type="component" value="Unassembled WGS sequence"/>
</dbReference>
<dbReference type="SUPFAM" id="SSF50475">
    <property type="entry name" value="FMN-binding split barrel"/>
    <property type="match status" value="1"/>
</dbReference>
<proteinExistence type="predicted"/>
<dbReference type="InterPro" id="IPR012349">
    <property type="entry name" value="Split_barrel_FMN-bd"/>
</dbReference>
<dbReference type="EMBL" id="UYYB01016401">
    <property type="protein sequence ID" value="VDM70514.1"/>
    <property type="molecule type" value="Genomic_DNA"/>
</dbReference>
<dbReference type="Gene3D" id="2.30.110.10">
    <property type="entry name" value="Electron Transport, Fmn-binding Protein, Chain A"/>
    <property type="match status" value="1"/>
</dbReference>